<feature type="transmembrane region" description="Helical" evidence="6">
    <location>
        <begin position="281"/>
        <end position="305"/>
    </location>
</feature>
<keyword evidence="3 6" id="KW-0812">Transmembrane</keyword>
<dbReference type="InterPro" id="IPR003838">
    <property type="entry name" value="ABC3_permease_C"/>
</dbReference>
<keyword evidence="5 6" id="KW-0472">Membrane</keyword>
<dbReference type="PANTHER" id="PTHR30287">
    <property type="entry name" value="MEMBRANE COMPONENT OF PREDICTED ABC SUPERFAMILY METABOLITE UPTAKE TRANSPORTER"/>
    <property type="match status" value="1"/>
</dbReference>
<name>A0ABT2S2T7_9FIRM</name>
<feature type="domain" description="ABC3 transporter permease C-terminal" evidence="7">
    <location>
        <begin position="284"/>
        <end position="403"/>
    </location>
</feature>
<sequence length="792" mass="89005">MLFRKMLRDFRKNFGAFFSVFLLSALAMTLFCTFEGHVLSQNVAREAYHKECNLSDVWVYGEGFSEEQLEKVRDLDFVQSVQLRTTITGTAPDCDGAQVDIFLENENTVNTPYYISGEKFDPSDKDGVWIANAFAERRNLHVGDRFTIEYDGVTFTKTIKGLTESAEYEYRQADGDADTYLENIAIVYMSMDGFPAEEYVQHLFTQGKISIVDVIAGLASSDQYDSMPYTQMIIRTKDNGALEHEDEIAEALDHDYSAMIDRKSVPGLARLDSELDQHQSFSYVFVVIFVGIAVLVIATTMNRMVAKQRTQIGTLNALGMKKWKALLHYVSFSLVVSVLGVSVGLLLGILWGCPTIMSVFGAWYIVPDLHSVFHPMYLVISLVVVLVCVLSAYLSCRKILRIRPAEALRPAPPRQGKRCLFEKLPFWKKLSFNSQYNLRDISRAKLRAFMCVVGTAVGMLMMMYGTGCGSLVSTMVDLNFERTAVAEYQTKLSSDAKLSDVDALADSVDGELVMQDAVEISKVKNASSKEKKKETITVLEGEHLYNILDLNNKVTDLVPGTVGLSRKLAEGMDIKVGDTIYWHLYSKNTWYKAKVGMIYRCSDTQGIAMLREDYEETGAEYTPTLLMSNQKPENTKDKDYIISVSSKPDMEKAYENSMSMVNLMVYMMIGFSSIMIIVVLYNSGSLSFNERIKELATLKVMGFRSGRIRQILSVQNLWLSLVGIVIGIPLGNVSLNAMMNSNGENFDYMLKLPMIDYVLSGILVMAVSMLVSFMFSKRIHKLDMVEVLKGCE</sequence>
<keyword evidence="2" id="KW-1003">Cell membrane</keyword>
<feature type="transmembrane region" description="Helical" evidence="6">
    <location>
        <begin position="717"/>
        <end position="737"/>
    </location>
</feature>
<dbReference type="InterPro" id="IPR038766">
    <property type="entry name" value="Membrane_comp_ABC_pdt"/>
</dbReference>
<dbReference type="RefSeq" id="WP_262580608.1">
    <property type="nucleotide sequence ID" value="NZ_JAOQJV010000001.1"/>
</dbReference>
<evidence type="ECO:0000256" key="3">
    <source>
        <dbReference type="ARBA" id="ARBA00022692"/>
    </source>
</evidence>
<keyword evidence="9" id="KW-1185">Reference proteome</keyword>
<proteinExistence type="predicted"/>
<feature type="transmembrane region" description="Helical" evidence="6">
    <location>
        <begin position="372"/>
        <end position="394"/>
    </location>
</feature>
<comment type="subcellular location">
    <subcellularLocation>
        <location evidence="1">Cell membrane</location>
        <topology evidence="1">Multi-pass membrane protein</topology>
    </subcellularLocation>
</comment>
<evidence type="ECO:0000256" key="5">
    <source>
        <dbReference type="ARBA" id="ARBA00023136"/>
    </source>
</evidence>
<protein>
    <submittedName>
        <fullName evidence="8">ABC transporter permease</fullName>
    </submittedName>
</protein>
<evidence type="ECO:0000256" key="4">
    <source>
        <dbReference type="ARBA" id="ARBA00022989"/>
    </source>
</evidence>
<comment type="caution">
    <text evidence="8">The sequence shown here is derived from an EMBL/GenBank/DDBJ whole genome shotgun (WGS) entry which is preliminary data.</text>
</comment>
<feature type="transmembrane region" description="Helical" evidence="6">
    <location>
        <begin position="446"/>
        <end position="465"/>
    </location>
</feature>
<dbReference type="Pfam" id="PF02687">
    <property type="entry name" value="FtsX"/>
    <property type="match status" value="2"/>
</dbReference>
<gene>
    <name evidence="8" type="ORF">OCV65_00990</name>
</gene>
<keyword evidence="4 6" id="KW-1133">Transmembrane helix</keyword>
<feature type="transmembrane region" description="Helical" evidence="6">
    <location>
        <begin position="757"/>
        <end position="775"/>
    </location>
</feature>
<feature type="domain" description="ABC3 transporter permease C-terminal" evidence="7">
    <location>
        <begin position="667"/>
        <end position="782"/>
    </location>
</feature>
<evidence type="ECO:0000256" key="1">
    <source>
        <dbReference type="ARBA" id="ARBA00004651"/>
    </source>
</evidence>
<evidence type="ECO:0000256" key="2">
    <source>
        <dbReference type="ARBA" id="ARBA00022475"/>
    </source>
</evidence>
<evidence type="ECO:0000313" key="9">
    <source>
        <dbReference type="Proteomes" id="UP001207605"/>
    </source>
</evidence>
<dbReference type="PANTHER" id="PTHR30287:SF1">
    <property type="entry name" value="INNER MEMBRANE PROTEIN"/>
    <property type="match status" value="1"/>
</dbReference>
<evidence type="ECO:0000313" key="8">
    <source>
        <dbReference type="EMBL" id="MCU6698818.1"/>
    </source>
</evidence>
<dbReference type="Proteomes" id="UP001207605">
    <property type="component" value="Unassembled WGS sequence"/>
</dbReference>
<evidence type="ECO:0000256" key="6">
    <source>
        <dbReference type="SAM" id="Phobius"/>
    </source>
</evidence>
<organism evidence="8 9">
    <name type="scientific">Dorea ammoniilytica</name>
    <dbReference type="NCBI Taxonomy" id="2981788"/>
    <lineage>
        <taxon>Bacteria</taxon>
        <taxon>Bacillati</taxon>
        <taxon>Bacillota</taxon>
        <taxon>Clostridia</taxon>
        <taxon>Lachnospirales</taxon>
        <taxon>Lachnospiraceae</taxon>
        <taxon>Dorea</taxon>
    </lineage>
</organism>
<accession>A0ABT2S2T7</accession>
<feature type="transmembrane region" description="Helical" evidence="6">
    <location>
        <begin position="663"/>
        <end position="681"/>
    </location>
</feature>
<reference evidence="8 9" key="1">
    <citation type="journal article" date="2021" name="ISME Commun">
        <title>Automated analysis of genomic sequences facilitates high-throughput and comprehensive description of bacteria.</title>
        <authorList>
            <person name="Hitch T.C.A."/>
        </authorList>
    </citation>
    <scope>NUCLEOTIDE SEQUENCE [LARGE SCALE GENOMIC DNA]</scope>
    <source>
        <strain evidence="8 9">Sanger_02</strain>
    </source>
</reference>
<evidence type="ECO:0000259" key="7">
    <source>
        <dbReference type="Pfam" id="PF02687"/>
    </source>
</evidence>
<feature type="transmembrane region" description="Helical" evidence="6">
    <location>
        <begin position="326"/>
        <end position="352"/>
    </location>
</feature>
<dbReference type="EMBL" id="JAOQJV010000001">
    <property type="protein sequence ID" value="MCU6698818.1"/>
    <property type="molecule type" value="Genomic_DNA"/>
</dbReference>